<dbReference type="AlphaFoldDB" id="A2XHH4"/>
<organism evidence="2 3">
    <name type="scientific">Oryza sativa subsp. indica</name>
    <name type="common">Rice</name>
    <dbReference type="NCBI Taxonomy" id="39946"/>
    <lineage>
        <taxon>Eukaryota</taxon>
        <taxon>Viridiplantae</taxon>
        <taxon>Streptophyta</taxon>
        <taxon>Embryophyta</taxon>
        <taxon>Tracheophyta</taxon>
        <taxon>Spermatophyta</taxon>
        <taxon>Magnoliopsida</taxon>
        <taxon>Liliopsida</taxon>
        <taxon>Poales</taxon>
        <taxon>Poaceae</taxon>
        <taxon>BOP clade</taxon>
        <taxon>Oryzoideae</taxon>
        <taxon>Oryzeae</taxon>
        <taxon>Oryzinae</taxon>
        <taxon>Oryza</taxon>
        <taxon>Oryza sativa</taxon>
    </lineage>
</organism>
<dbReference type="Gramene" id="BGIOSGA012778-TA">
    <property type="protein sequence ID" value="BGIOSGA012778-PA"/>
    <property type="gene ID" value="BGIOSGA012778"/>
</dbReference>
<name>A2XHH4_ORYSI</name>
<keyword evidence="3" id="KW-1185">Reference proteome</keyword>
<proteinExistence type="predicted"/>
<accession>A2XHH4</accession>
<feature type="region of interest" description="Disordered" evidence="1">
    <location>
        <begin position="1"/>
        <end position="59"/>
    </location>
</feature>
<feature type="compositionally biased region" description="Basic and acidic residues" evidence="1">
    <location>
        <begin position="115"/>
        <end position="126"/>
    </location>
</feature>
<dbReference type="Proteomes" id="UP000007015">
    <property type="component" value="Chromosome 3"/>
</dbReference>
<dbReference type="EMBL" id="CM000128">
    <property type="protein sequence ID" value="EAY90284.1"/>
    <property type="molecule type" value="Genomic_DNA"/>
</dbReference>
<reference evidence="2 3" key="1">
    <citation type="journal article" date="2005" name="PLoS Biol.">
        <title>The genomes of Oryza sativa: a history of duplications.</title>
        <authorList>
            <person name="Yu J."/>
            <person name="Wang J."/>
            <person name="Lin W."/>
            <person name="Li S."/>
            <person name="Li H."/>
            <person name="Zhou J."/>
            <person name="Ni P."/>
            <person name="Dong W."/>
            <person name="Hu S."/>
            <person name="Zeng C."/>
            <person name="Zhang J."/>
            <person name="Zhang Y."/>
            <person name="Li R."/>
            <person name="Xu Z."/>
            <person name="Li S."/>
            <person name="Li X."/>
            <person name="Zheng H."/>
            <person name="Cong L."/>
            <person name="Lin L."/>
            <person name="Yin J."/>
            <person name="Geng J."/>
            <person name="Li G."/>
            <person name="Shi J."/>
            <person name="Liu J."/>
            <person name="Lv H."/>
            <person name="Li J."/>
            <person name="Wang J."/>
            <person name="Deng Y."/>
            <person name="Ran L."/>
            <person name="Shi X."/>
            <person name="Wang X."/>
            <person name="Wu Q."/>
            <person name="Li C."/>
            <person name="Ren X."/>
            <person name="Wang J."/>
            <person name="Wang X."/>
            <person name="Li D."/>
            <person name="Liu D."/>
            <person name="Zhang X."/>
            <person name="Ji Z."/>
            <person name="Zhao W."/>
            <person name="Sun Y."/>
            <person name="Zhang Z."/>
            <person name="Bao J."/>
            <person name="Han Y."/>
            <person name="Dong L."/>
            <person name="Ji J."/>
            <person name="Chen P."/>
            <person name="Wu S."/>
            <person name="Liu J."/>
            <person name="Xiao Y."/>
            <person name="Bu D."/>
            <person name="Tan J."/>
            <person name="Yang L."/>
            <person name="Ye C."/>
            <person name="Zhang J."/>
            <person name="Xu J."/>
            <person name="Zhou Y."/>
            <person name="Yu Y."/>
            <person name="Zhang B."/>
            <person name="Zhuang S."/>
            <person name="Wei H."/>
            <person name="Liu B."/>
            <person name="Lei M."/>
            <person name="Yu H."/>
            <person name="Li Y."/>
            <person name="Xu H."/>
            <person name="Wei S."/>
            <person name="He X."/>
            <person name="Fang L."/>
            <person name="Zhang Z."/>
            <person name="Zhang Y."/>
            <person name="Huang X."/>
            <person name="Su Z."/>
            <person name="Tong W."/>
            <person name="Li J."/>
            <person name="Tong Z."/>
            <person name="Li S."/>
            <person name="Ye J."/>
            <person name="Wang L."/>
            <person name="Fang L."/>
            <person name="Lei T."/>
            <person name="Chen C."/>
            <person name="Chen H."/>
            <person name="Xu Z."/>
            <person name="Li H."/>
            <person name="Huang H."/>
            <person name="Zhang F."/>
            <person name="Xu H."/>
            <person name="Li N."/>
            <person name="Zhao C."/>
            <person name="Li S."/>
            <person name="Dong L."/>
            <person name="Huang Y."/>
            <person name="Li L."/>
            <person name="Xi Y."/>
            <person name="Qi Q."/>
            <person name="Li W."/>
            <person name="Zhang B."/>
            <person name="Hu W."/>
            <person name="Zhang Y."/>
            <person name="Tian X."/>
            <person name="Jiao Y."/>
            <person name="Liang X."/>
            <person name="Jin J."/>
            <person name="Gao L."/>
            <person name="Zheng W."/>
            <person name="Hao B."/>
            <person name="Liu S."/>
            <person name="Wang W."/>
            <person name="Yuan L."/>
            <person name="Cao M."/>
            <person name="McDermott J."/>
            <person name="Samudrala R."/>
            <person name="Wang J."/>
            <person name="Wong G.K."/>
            <person name="Yang H."/>
        </authorList>
    </citation>
    <scope>NUCLEOTIDE SEQUENCE [LARGE SCALE GENOMIC DNA]</scope>
    <source>
        <strain evidence="3">cv. 93-11</strain>
    </source>
</reference>
<sequence>MTTTTLPLPHRCPPPPRLSGPTTITRNGGGDTVPTRESATVREWERERDLADDRRGNEPALGSQWWMATAATMEIERLDAVEAVVRGEEVADGGATIKAEVDGEDDGEGNEGEEEERRARAQEHHRRTEFLWRGASTPLSPARPCRLPSAEMTPTVPTTWGLPVEHFGNEWKAVASFHETMTTMN</sequence>
<feature type="compositionally biased region" description="Basic and acidic residues" evidence="1">
    <location>
        <begin position="39"/>
        <end position="57"/>
    </location>
</feature>
<protein>
    <submittedName>
        <fullName evidence="2">Uncharacterized protein</fullName>
    </submittedName>
</protein>
<evidence type="ECO:0000256" key="1">
    <source>
        <dbReference type="SAM" id="MobiDB-lite"/>
    </source>
</evidence>
<feature type="compositionally biased region" description="Acidic residues" evidence="1">
    <location>
        <begin position="102"/>
        <end position="114"/>
    </location>
</feature>
<evidence type="ECO:0000313" key="3">
    <source>
        <dbReference type="Proteomes" id="UP000007015"/>
    </source>
</evidence>
<dbReference type="HOGENOM" id="CLU_1463558_0_0_1"/>
<gene>
    <name evidence="2" type="ORF">OsI_11858</name>
</gene>
<evidence type="ECO:0000313" key="2">
    <source>
        <dbReference type="EMBL" id="EAY90284.1"/>
    </source>
</evidence>
<feature type="region of interest" description="Disordered" evidence="1">
    <location>
        <begin position="94"/>
        <end position="126"/>
    </location>
</feature>